<reference evidence="1 2" key="1">
    <citation type="submission" date="2009-11" db="EMBL/GenBank/DDBJ databases">
        <authorList>
            <person name="Weinstock G."/>
            <person name="Sodergren E."/>
            <person name="Clifton S."/>
            <person name="Fulton L."/>
            <person name="Fulton B."/>
            <person name="Courtney L."/>
            <person name="Fronick C."/>
            <person name="Harrison M."/>
            <person name="Strong C."/>
            <person name="Farmer C."/>
            <person name="Delahaunty K."/>
            <person name="Markovic C."/>
            <person name="Hall O."/>
            <person name="Minx P."/>
            <person name="Tomlinson C."/>
            <person name="Mitreva M."/>
            <person name="Nelson J."/>
            <person name="Hou S."/>
            <person name="Wollam A."/>
            <person name="Pepin K.H."/>
            <person name="Johnson M."/>
            <person name="Bhonagiri V."/>
            <person name="Nash W.E."/>
            <person name="Warren W."/>
            <person name="Chinwalla A."/>
            <person name="Mardis E.R."/>
            <person name="Wilson R.K."/>
        </authorList>
    </citation>
    <scope>NUCLEOTIDE SEQUENCE [LARGE SCALE GENOMIC DNA]</scope>
    <source>
        <strain evidence="1 2">DSM 20093</strain>
    </source>
</reference>
<evidence type="ECO:0000313" key="1">
    <source>
        <dbReference type="EMBL" id="EFA23457.1"/>
    </source>
</evidence>
<evidence type="ECO:0000313" key="2">
    <source>
        <dbReference type="Proteomes" id="UP000003656"/>
    </source>
</evidence>
<name>D1NS05_9BIFI</name>
<comment type="caution">
    <text evidence="1">The sequence shown here is derived from an EMBL/GenBank/DDBJ whole genome shotgun (WGS) entry which is preliminary data.</text>
</comment>
<proteinExistence type="predicted"/>
<dbReference type="STRING" id="561180.BIFGAL_02559"/>
<dbReference type="Proteomes" id="UP000003656">
    <property type="component" value="Unassembled WGS sequence"/>
</dbReference>
<protein>
    <submittedName>
        <fullName evidence="1">Uncharacterized protein</fullName>
    </submittedName>
</protein>
<dbReference type="EMBL" id="ABXB03000001">
    <property type="protein sequence ID" value="EFA23457.1"/>
    <property type="molecule type" value="Genomic_DNA"/>
</dbReference>
<gene>
    <name evidence="1" type="ORF">BIFGAL_02559</name>
</gene>
<accession>D1NS05</accession>
<organism evidence="1 2">
    <name type="scientific">Bifidobacterium gallicum DSM 20093 = LMG 11596</name>
    <dbReference type="NCBI Taxonomy" id="561180"/>
    <lineage>
        <taxon>Bacteria</taxon>
        <taxon>Bacillati</taxon>
        <taxon>Actinomycetota</taxon>
        <taxon>Actinomycetes</taxon>
        <taxon>Bifidobacteriales</taxon>
        <taxon>Bifidobacteriaceae</taxon>
        <taxon>Bifidobacterium</taxon>
    </lineage>
</organism>
<dbReference type="AlphaFoldDB" id="D1NS05"/>
<sequence>MVKAGTCAVAVFRPSRCLDAGDVNVLDRSRLGKHHTKWFS</sequence>